<keyword evidence="3" id="KW-0732">Signal</keyword>
<dbReference type="InterPro" id="IPR000742">
    <property type="entry name" value="EGF"/>
</dbReference>
<feature type="compositionally biased region" description="Polar residues" evidence="1">
    <location>
        <begin position="703"/>
        <end position="723"/>
    </location>
</feature>
<dbReference type="InterPro" id="IPR013098">
    <property type="entry name" value="Ig_I-set"/>
</dbReference>
<sequence length="723" mass="79154">MHLIFAFIASGLLFVTASGQTCTPLPKKADLKQIALNSEVAIVGKIGKKVGVIGKGSKKRYNITVTVDTTFKLNNGGLKKKKKITVGPFGKAENCIDIKKGKALFFLKSSGVKSFYWISTNPKVKVSKKDKKMVSKFLTPPKFKKIEKDVTVRRGYDIKEKCRASGKPDQVYWTLNGAKLKKPFPKGVKVKGAKKPKLEISRAEVTNSGKYVCVAHNSKLNISAHFTLNVNIQEIKNCNRCSDESFCLEGICCQDNINRMRCLCYSGYSAERCNLRTVTKINKPAVAGSQTAAILGLCLAMLVSLMICVVAYVGCRKKKAGARNQNGYTRKSSIPTNEEEIDAPTSAPLLMSNLPIARNSLLHNENDDAFENRPNTNQIVYQGQGSDLSSTRAVLDEPHNPQRLSDRRSTSSLSDSTKKRQRLNGLAKSGPFPNGSQRGSSSEVSPTKLEIPHQERLGQALNDLQNESTGSRSSLQHHHAPRLPLDNGLDIIVKHQSANMLSGSVTNLNLPNDVRQDQYSPSTIGSAKNHKVTTFEPDGKIQQENMGRDEGPLSSVTTHSPVSSSGPTPRLGHSDDVGSPVQPQSSLPGDHRHFQFNSAPKDYYMEDEGHYRQPLYSNSLESNRTENDDPFSGVEIPNMSLGLDSDEKQSPAQVRRPVQEDDGFIFTEPSPKPVYTNTASAQLHQLPLLSKQAATRQYPGIGSTVSLSSGTDMSEPESPSINV</sequence>
<evidence type="ECO:0000259" key="4">
    <source>
        <dbReference type="PROSITE" id="PS50835"/>
    </source>
</evidence>
<keyword evidence="2" id="KW-0472">Membrane</keyword>
<dbReference type="InterPro" id="IPR003599">
    <property type="entry name" value="Ig_sub"/>
</dbReference>
<feature type="region of interest" description="Disordered" evidence="1">
    <location>
        <begin position="700"/>
        <end position="723"/>
    </location>
</feature>
<feature type="transmembrane region" description="Helical" evidence="2">
    <location>
        <begin position="292"/>
        <end position="315"/>
    </location>
</feature>
<dbReference type="Gene3D" id="2.60.40.10">
    <property type="entry name" value="Immunoglobulins"/>
    <property type="match status" value="1"/>
</dbReference>
<dbReference type="PROSITE" id="PS50835">
    <property type="entry name" value="IG_LIKE"/>
    <property type="match status" value="1"/>
</dbReference>
<feature type="chain" id="PRO_5026351095" evidence="3">
    <location>
        <begin position="20"/>
        <end position="723"/>
    </location>
</feature>
<protein>
    <submittedName>
        <fullName evidence="5">Pro-neuregulin-2, membrane-bound isoform-like</fullName>
    </submittedName>
</protein>
<feature type="signal peptide" evidence="3">
    <location>
        <begin position="1"/>
        <end position="19"/>
    </location>
</feature>
<proteinExistence type="evidence at transcript level"/>
<evidence type="ECO:0000256" key="3">
    <source>
        <dbReference type="SAM" id="SignalP"/>
    </source>
</evidence>
<organism evidence="5">
    <name type="scientific">Phallusia mammillata</name>
    <dbReference type="NCBI Taxonomy" id="59560"/>
    <lineage>
        <taxon>Eukaryota</taxon>
        <taxon>Metazoa</taxon>
        <taxon>Chordata</taxon>
        <taxon>Tunicata</taxon>
        <taxon>Ascidiacea</taxon>
        <taxon>Phlebobranchia</taxon>
        <taxon>Ascidiidae</taxon>
        <taxon>Phallusia</taxon>
    </lineage>
</organism>
<dbReference type="EMBL" id="LR788582">
    <property type="protein sequence ID" value="CAB3264444.1"/>
    <property type="molecule type" value="mRNA"/>
</dbReference>
<feature type="compositionally biased region" description="Basic and acidic residues" evidence="1">
    <location>
        <begin position="397"/>
        <end position="409"/>
    </location>
</feature>
<dbReference type="SMART" id="SM00408">
    <property type="entry name" value="IGc2"/>
    <property type="match status" value="1"/>
</dbReference>
<feature type="region of interest" description="Disordered" evidence="1">
    <location>
        <begin position="617"/>
        <end position="671"/>
    </location>
</feature>
<dbReference type="InterPro" id="IPR007110">
    <property type="entry name" value="Ig-like_dom"/>
</dbReference>
<dbReference type="Pfam" id="PF25518">
    <property type="entry name" value="NRG2_N"/>
    <property type="match status" value="1"/>
</dbReference>
<feature type="domain" description="Ig-like" evidence="4">
    <location>
        <begin position="141"/>
        <end position="229"/>
    </location>
</feature>
<dbReference type="Pfam" id="PF07679">
    <property type="entry name" value="I-set"/>
    <property type="match status" value="1"/>
</dbReference>
<dbReference type="AlphaFoldDB" id="A0A6F9DLY8"/>
<dbReference type="SMART" id="SM00409">
    <property type="entry name" value="IG"/>
    <property type="match status" value="1"/>
</dbReference>
<feature type="region of interest" description="Disordered" evidence="1">
    <location>
        <begin position="519"/>
        <end position="596"/>
    </location>
</feature>
<feature type="compositionally biased region" description="Polar residues" evidence="1">
    <location>
        <begin position="434"/>
        <end position="445"/>
    </location>
</feature>
<feature type="compositionally biased region" description="Low complexity" evidence="1">
    <location>
        <begin position="554"/>
        <end position="569"/>
    </location>
</feature>
<evidence type="ECO:0000256" key="2">
    <source>
        <dbReference type="SAM" id="Phobius"/>
    </source>
</evidence>
<reference evidence="5" key="1">
    <citation type="submission" date="2020-04" db="EMBL/GenBank/DDBJ databases">
        <authorList>
            <person name="Neveu A P."/>
        </authorList>
    </citation>
    <scope>NUCLEOTIDE SEQUENCE</scope>
    <source>
        <tissue evidence="5">Whole embryo</tissue>
    </source>
</reference>
<dbReference type="InterPro" id="IPR003598">
    <property type="entry name" value="Ig_sub2"/>
</dbReference>
<dbReference type="InterPro" id="IPR013783">
    <property type="entry name" value="Ig-like_fold"/>
</dbReference>
<gene>
    <name evidence="5" type="primary">Nrg2-002</name>
</gene>
<accession>A0A6F9DLY8</accession>
<feature type="compositionally biased region" description="Basic and acidic residues" evidence="1">
    <location>
        <begin position="537"/>
        <end position="551"/>
    </location>
</feature>
<evidence type="ECO:0000313" key="5">
    <source>
        <dbReference type="EMBL" id="CAB3264444.1"/>
    </source>
</evidence>
<dbReference type="SUPFAM" id="SSF48726">
    <property type="entry name" value="Immunoglobulin"/>
    <property type="match status" value="1"/>
</dbReference>
<name>A0A6F9DLY8_9ASCI</name>
<dbReference type="PROSITE" id="PS01186">
    <property type="entry name" value="EGF_2"/>
    <property type="match status" value="1"/>
</dbReference>
<keyword evidence="2" id="KW-1133">Transmembrane helix</keyword>
<dbReference type="InterPro" id="IPR036179">
    <property type="entry name" value="Ig-like_dom_sf"/>
</dbReference>
<keyword evidence="2" id="KW-0812">Transmembrane</keyword>
<evidence type="ECO:0000256" key="1">
    <source>
        <dbReference type="SAM" id="MobiDB-lite"/>
    </source>
</evidence>
<feature type="region of interest" description="Disordered" evidence="1">
    <location>
        <begin position="397"/>
        <end position="446"/>
    </location>
</feature>
<dbReference type="InterPro" id="IPR057909">
    <property type="entry name" value="NRG2_N"/>
</dbReference>